<evidence type="ECO:0000256" key="2">
    <source>
        <dbReference type="SAM" id="Phobius"/>
    </source>
</evidence>
<dbReference type="AlphaFoldDB" id="Q0G191"/>
<evidence type="ECO:0000313" key="3">
    <source>
        <dbReference type="EMBL" id="EAU41190.1"/>
    </source>
</evidence>
<dbReference type="Proteomes" id="UP000004310">
    <property type="component" value="Unassembled WGS sequence"/>
</dbReference>
<feature type="transmembrane region" description="Helical" evidence="2">
    <location>
        <begin position="202"/>
        <end position="225"/>
    </location>
</feature>
<feature type="transmembrane region" description="Helical" evidence="2">
    <location>
        <begin position="139"/>
        <end position="157"/>
    </location>
</feature>
<name>Q0G191_9HYPH</name>
<keyword evidence="2" id="KW-1133">Transmembrane helix</keyword>
<feature type="transmembrane region" description="Helical" evidence="2">
    <location>
        <begin position="31"/>
        <end position="53"/>
    </location>
</feature>
<dbReference type="EMBL" id="AATP01000004">
    <property type="protein sequence ID" value="EAU41190.1"/>
    <property type="molecule type" value="Genomic_DNA"/>
</dbReference>
<reference evidence="3 4" key="1">
    <citation type="journal article" date="2010" name="J. Bacteriol.">
        <title>Genome sequence of Fulvimarina pelagi HTCC2506T, a Mn(II)-oxidizing alphaproteobacterium possessing an aerobic anoxygenic photosynthetic gene cluster and Xanthorhodopsin.</title>
        <authorList>
            <person name="Kang I."/>
            <person name="Oh H.M."/>
            <person name="Lim S.I."/>
            <person name="Ferriera S."/>
            <person name="Giovannoni S.J."/>
            <person name="Cho J.C."/>
        </authorList>
    </citation>
    <scope>NUCLEOTIDE SEQUENCE [LARGE SCALE GENOMIC DNA]</scope>
    <source>
        <strain evidence="3 4">HTCC2506</strain>
    </source>
</reference>
<proteinExistence type="predicted"/>
<evidence type="ECO:0000256" key="1">
    <source>
        <dbReference type="SAM" id="MobiDB-lite"/>
    </source>
</evidence>
<dbReference type="eggNOG" id="ENOG502Z8Q9">
    <property type="taxonomic scope" value="Bacteria"/>
</dbReference>
<keyword evidence="4" id="KW-1185">Reference proteome</keyword>
<dbReference type="STRING" id="217511.GCA_001463845_02542"/>
<organism evidence="3 4">
    <name type="scientific">Fulvimarina pelagi HTCC2506</name>
    <dbReference type="NCBI Taxonomy" id="314231"/>
    <lineage>
        <taxon>Bacteria</taxon>
        <taxon>Pseudomonadati</taxon>
        <taxon>Pseudomonadota</taxon>
        <taxon>Alphaproteobacteria</taxon>
        <taxon>Hyphomicrobiales</taxon>
        <taxon>Aurantimonadaceae</taxon>
        <taxon>Fulvimarina</taxon>
    </lineage>
</organism>
<keyword evidence="2" id="KW-0812">Transmembrane</keyword>
<dbReference type="HOGENOM" id="CLU_035129_0_0_5"/>
<sequence>MMQAISWLQEIRSLVSWEARKVAKLIHRQPVMMLFAIFLVLTGGIAHVLAFLLPLKVILLAGSTGIPSYFTPIVSSPEYKTELIVALSFAAVICYVLGLTAEAGAKKQSQKVGAHIGSVRNDEPDDSELDEVSDLVHQFVSLTADILFTLLALAAFALMNPPLGAYIVAVATGGVLIFGALRTRVTVGGETLGERALRDTSNIIKLCASIIFFGGFFAILLPLFFTENPNILIAIISFVVFRRALSALSSVVRQTVKFGTNRASIDETIVYEDEQKEAMPSSTLSVIFSKDARELRIRELLSDSLDPDDHIDVHWTDTGPRDVSLFEIAIQRPSENEPSTLYIQAVIPRGPKNLLDRERELFKELEHEKLCAPAFVAEFQEGDFDCRIMRVGESVRASREQRRDAFNRIFTRIWSVEPPRSLQADPEFARPRIVRVLKDSFCRNAALAAESDSDRHALANFLRLRPSILEVVEQAPCYIHNPDMNANTIYPLADGEAIQPIWSRWSIEPMGTTLPTPLSVSEIEASLELVRENRPSIPSDFTTNHLLLIDSMTRLMQLLSARRYRASIDLMKRVIENPVVIALSNPEQTSLNGRSSRPVQAETSTSSA</sequence>
<feature type="region of interest" description="Disordered" evidence="1">
    <location>
        <begin position="588"/>
        <end position="608"/>
    </location>
</feature>
<feature type="transmembrane region" description="Helical" evidence="2">
    <location>
        <begin position="163"/>
        <end position="181"/>
    </location>
</feature>
<gene>
    <name evidence="3" type="ORF">FP2506_13024</name>
</gene>
<protein>
    <submittedName>
        <fullName evidence="3">Uncharacterized protein</fullName>
    </submittedName>
</protein>
<evidence type="ECO:0000313" key="4">
    <source>
        <dbReference type="Proteomes" id="UP000004310"/>
    </source>
</evidence>
<comment type="caution">
    <text evidence="3">The sequence shown here is derived from an EMBL/GenBank/DDBJ whole genome shotgun (WGS) entry which is preliminary data.</text>
</comment>
<feature type="transmembrane region" description="Helical" evidence="2">
    <location>
        <begin position="83"/>
        <end position="101"/>
    </location>
</feature>
<accession>Q0G191</accession>
<dbReference type="RefSeq" id="WP_007067733.1">
    <property type="nucleotide sequence ID" value="NZ_DS022272.1"/>
</dbReference>
<keyword evidence="2" id="KW-0472">Membrane</keyword>